<evidence type="ECO:0000313" key="2">
    <source>
        <dbReference type="EMBL" id="SAK71732.1"/>
    </source>
</evidence>
<dbReference type="GO" id="GO:0004222">
    <property type="term" value="F:metalloendopeptidase activity"/>
    <property type="evidence" value="ECO:0007669"/>
    <property type="project" value="InterPro"/>
</dbReference>
<feature type="domain" description="Lysine-specific metallo-endopeptidase" evidence="1">
    <location>
        <begin position="40"/>
        <end position="192"/>
    </location>
</feature>
<dbReference type="CDD" id="cd11007">
    <property type="entry name" value="M35_like_1"/>
    <property type="match status" value="1"/>
</dbReference>
<dbReference type="SMART" id="SM01351">
    <property type="entry name" value="Aspzincin_M35"/>
    <property type="match status" value="1"/>
</dbReference>
<accession>A0A158BNQ6</accession>
<dbReference type="Gene3D" id="3.40.390.10">
    <property type="entry name" value="Collagenase (Catalytic Domain)"/>
    <property type="match status" value="1"/>
</dbReference>
<dbReference type="Pfam" id="PF14521">
    <property type="entry name" value="Aspzincin_M35"/>
    <property type="match status" value="1"/>
</dbReference>
<dbReference type="InterPro" id="IPR029463">
    <property type="entry name" value="Lys_MEP"/>
</dbReference>
<reference evidence="2" key="1">
    <citation type="submission" date="2016-01" db="EMBL/GenBank/DDBJ databases">
        <authorList>
            <person name="Peeters C."/>
        </authorList>
    </citation>
    <scope>NUCLEOTIDE SEQUENCE [LARGE SCALE GENOMIC DNA]</scope>
    <source>
        <strain evidence="2">LMG 29318</strain>
    </source>
</reference>
<dbReference type="Proteomes" id="UP000054870">
    <property type="component" value="Unassembled WGS sequence"/>
</dbReference>
<protein>
    <submittedName>
        <fullName evidence="2">Peptidase M35</fullName>
    </submittedName>
</protein>
<evidence type="ECO:0000313" key="3">
    <source>
        <dbReference type="Proteomes" id="UP000054870"/>
    </source>
</evidence>
<gene>
    <name evidence="2" type="ORF">AWB75_03793</name>
</gene>
<dbReference type="SUPFAM" id="SSF55486">
    <property type="entry name" value="Metalloproteases ('zincins'), catalytic domain"/>
    <property type="match status" value="1"/>
</dbReference>
<comment type="caution">
    <text evidence="2">The sequence shown here is derived from an EMBL/GenBank/DDBJ whole genome shotgun (WGS) entry which is preliminary data.</text>
</comment>
<dbReference type="AlphaFoldDB" id="A0A158BNQ6"/>
<dbReference type="EMBL" id="FCOF02000016">
    <property type="protein sequence ID" value="SAK71732.1"/>
    <property type="molecule type" value="Genomic_DNA"/>
</dbReference>
<organism evidence="2 3">
    <name type="scientific">Caballeronia catudaia</name>
    <dbReference type="NCBI Taxonomy" id="1777136"/>
    <lineage>
        <taxon>Bacteria</taxon>
        <taxon>Pseudomonadati</taxon>
        <taxon>Pseudomonadota</taxon>
        <taxon>Betaproteobacteria</taxon>
        <taxon>Burkholderiales</taxon>
        <taxon>Burkholderiaceae</taxon>
        <taxon>Caballeronia</taxon>
    </lineage>
</organism>
<dbReference type="InterPro" id="IPR034108">
    <property type="entry name" value="Pept_M35-like_proteobacteria"/>
</dbReference>
<keyword evidence="3" id="KW-1185">Reference proteome</keyword>
<name>A0A158BNQ6_9BURK</name>
<dbReference type="InterPro" id="IPR024079">
    <property type="entry name" value="MetalloPept_cat_dom_sf"/>
</dbReference>
<proteinExistence type="predicted"/>
<evidence type="ECO:0000259" key="1">
    <source>
        <dbReference type="SMART" id="SM01351"/>
    </source>
</evidence>
<sequence>MTVFINTTPICPNMTNAQFRKLMMRLRDIAVKMIDDRIIALATVWVREKERVQTWFGKSDEGTRKTLLEGLPRLQSVLRELTPENMIRYDDELGKSLSCVPVADMGSNDAAVCKPDSQKRIIQFYSHFCTLPSADLHTNCKLKVLLHECTHYVDAFDSLDNAYGWASGLKYWARAHSEESLNNADSIACYIAHFEGLDLDPDGRLWKS</sequence>